<dbReference type="Proteomes" id="UP000807306">
    <property type="component" value="Unassembled WGS sequence"/>
</dbReference>
<name>A0A9P6JTY4_9AGAR</name>
<evidence type="ECO:0000313" key="3">
    <source>
        <dbReference type="Proteomes" id="UP000807306"/>
    </source>
</evidence>
<comment type="caution">
    <text evidence="2">The sequence shown here is derived from an EMBL/GenBank/DDBJ whole genome shotgun (WGS) entry which is preliminary data.</text>
</comment>
<evidence type="ECO:0000313" key="2">
    <source>
        <dbReference type="EMBL" id="KAF9532398.1"/>
    </source>
</evidence>
<dbReference type="OrthoDB" id="5582146at2759"/>
<evidence type="ECO:0000256" key="1">
    <source>
        <dbReference type="SAM" id="MobiDB-lite"/>
    </source>
</evidence>
<keyword evidence="3" id="KW-1185">Reference proteome</keyword>
<protein>
    <submittedName>
        <fullName evidence="2">Uncharacterized protein</fullName>
    </submittedName>
</protein>
<accession>A0A9P6JTY4</accession>
<dbReference type="AlphaFoldDB" id="A0A9P6JTY4"/>
<organism evidence="2 3">
    <name type="scientific">Crepidotus variabilis</name>
    <dbReference type="NCBI Taxonomy" id="179855"/>
    <lineage>
        <taxon>Eukaryota</taxon>
        <taxon>Fungi</taxon>
        <taxon>Dikarya</taxon>
        <taxon>Basidiomycota</taxon>
        <taxon>Agaricomycotina</taxon>
        <taxon>Agaricomycetes</taxon>
        <taxon>Agaricomycetidae</taxon>
        <taxon>Agaricales</taxon>
        <taxon>Agaricineae</taxon>
        <taxon>Crepidotaceae</taxon>
        <taxon>Crepidotus</taxon>
    </lineage>
</organism>
<proteinExistence type="predicted"/>
<reference evidence="2" key="1">
    <citation type="submission" date="2020-11" db="EMBL/GenBank/DDBJ databases">
        <authorList>
            <consortium name="DOE Joint Genome Institute"/>
            <person name="Ahrendt S."/>
            <person name="Riley R."/>
            <person name="Andreopoulos W."/>
            <person name="Labutti K."/>
            <person name="Pangilinan J."/>
            <person name="Ruiz-Duenas F.J."/>
            <person name="Barrasa J.M."/>
            <person name="Sanchez-Garcia M."/>
            <person name="Camarero S."/>
            <person name="Miyauchi S."/>
            <person name="Serrano A."/>
            <person name="Linde D."/>
            <person name="Babiker R."/>
            <person name="Drula E."/>
            <person name="Ayuso-Fernandez I."/>
            <person name="Pacheco R."/>
            <person name="Padilla G."/>
            <person name="Ferreira P."/>
            <person name="Barriuso J."/>
            <person name="Kellner H."/>
            <person name="Castanera R."/>
            <person name="Alfaro M."/>
            <person name="Ramirez L."/>
            <person name="Pisabarro A.G."/>
            <person name="Kuo A."/>
            <person name="Tritt A."/>
            <person name="Lipzen A."/>
            <person name="He G."/>
            <person name="Yan M."/>
            <person name="Ng V."/>
            <person name="Cullen D."/>
            <person name="Martin F."/>
            <person name="Rosso M.-N."/>
            <person name="Henrissat B."/>
            <person name="Hibbett D."/>
            <person name="Martinez A.T."/>
            <person name="Grigoriev I.V."/>
        </authorList>
    </citation>
    <scope>NUCLEOTIDE SEQUENCE</scope>
    <source>
        <strain evidence="2">CBS 506.95</strain>
    </source>
</reference>
<sequence>MSTSLLIPQNVRKDFQLLHFPPSSPLPSPRTFHSSISKSNPGSPSSPLHIPLPPTQTPPIYTKTLPGYTHSHAHGHHNQHPHSPHHYHHRSATQFNMTPSPLVHPGAPAHLAHPLLIPNAHHIRPTTPIRLPPLLPAEFLIWLRSAYKRTRAAYTLDLYLADLMSAARHNSRLDGTLLTAKSMKDAMDLAKASRVVGTDLTGVELIRPTGVEDEDQKEEYEYEEDFHSMPSMTAAVRDGPNSTEPKIFEASEVDIARIFPRIVSHRIKLRETPEDEILASALFGATFEPPILPETDEEQGSTFDSVKSLLVSILSEV</sequence>
<gene>
    <name evidence="2" type="ORF">CPB83DRAFT_847797</name>
</gene>
<feature type="compositionally biased region" description="Basic residues" evidence="1">
    <location>
        <begin position="71"/>
        <end position="90"/>
    </location>
</feature>
<dbReference type="EMBL" id="MU157832">
    <property type="protein sequence ID" value="KAF9532398.1"/>
    <property type="molecule type" value="Genomic_DNA"/>
</dbReference>
<feature type="region of interest" description="Disordered" evidence="1">
    <location>
        <begin position="26"/>
        <end position="90"/>
    </location>
</feature>
<feature type="compositionally biased region" description="Low complexity" evidence="1">
    <location>
        <begin position="34"/>
        <end position="49"/>
    </location>
</feature>